<keyword evidence="10 11" id="KW-0411">Iron-sulfur</keyword>
<dbReference type="InterPro" id="IPR017938">
    <property type="entry name" value="Riboflavin_synthase-like_b-brl"/>
</dbReference>
<dbReference type="GO" id="GO:0009055">
    <property type="term" value="F:electron transfer activity"/>
    <property type="evidence" value="ECO:0007669"/>
    <property type="project" value="UniProtKB-UniRule"/>
</dbReference>
<feature type="binding site" evidence="11 12">
    <location>
        <begin position="63"/>
        <end position="66"/>
    </location>
    <ligand>
        <name>FAD</name>
        <dbReference type="ChEBI" id="CHEBI:57692"/>
    </ligand>
</feature>
<evidence type="ECO:0000256" key="13">
    <source>
        <dbReference type="PIRSR" id="PIRSR006816-2"/>
    </source>
</evidence>
<dbReference type="CDD" id="cd06218">
    <property type="entry name" value="DHOD_e_trans"/>
    <property type="match status" value="1"/>
</dbReference>
<dbReference type="PIRSF" id="PIRSF006816">
    <property type="entry name" value="Cyc3_hyd_g"/>
    <property type="match status" value="1"/>
</dbReference>
<evidence type="ECO:0000256" key="5">
    <source>
        <dbReference type="ARBA" id="ARBA00022723"/>
    </source>
</evidence>
<dbReference type="PANTHER" id="PTHR43513">
    <property type="entry name" value="DIHYDROOROTATE DEHYDROGENASE B (NAD(+)), ELECTRON TRANSFER SUBUNIT"/>
    <property type="match status" value="1"/>
</dbReference>
<dbReference type="HAMAP" id="MF_01211">
    <property type="entry name" value="DHODB_Fe_S_bind"/>
    <property type="match status" value="1"/>
</dbReference>
<comment type="subunit">
    <text evidence="11">Heterotetramer of 2 PyrK and 2 PyrD type B subunits.</text>
</comment>
<dbReference type="GO" id="GO:0016491">
    <property type="term" value="F:oxidoreductase activity"/>
    <property type="evidence" value="ECO:0007669"/>
    <property type="project" value="InterPro"/>
</dbReference>
<dbReference type="InterPro" id="IPR017927">
    <property type="entry name" value="FAD-bd_FR_type"/>
</dbReference>
<dbReference type="SUPFAM" id="SSF52343">
    <property type="entry name" value="Ferredoxin reductase-like, C-terminal NADP-linked domain"/>
    <property type="match status" value="1"/>
</dbReference>
<dbReference type="InterPro" id="IPR050353">
    <property type="entry name" value="PyrK_electron_transfer"/>
</dbReference>
<evidence type="ECO:0000256" key="7">
    <source>
        <dbReference type="ARBA" id="ARBA00022975"/>
    </source>
</evidence>
<feature type="binding site" evidence="11 12">
    <location>
        <begin position="85"/>
        <end position="86"/>
    </location>
    <ligand>
        <name>FAD</name>
        <dbReference type="ChEBI" id="CHEBI:57692"/>
    </ligand>
</feature>
<evidence type="ECO:0000313" key="16">
    <source>
        <dbReference type="Proteomes" id="UP000280417"/>
    </source>
</evidence>
<keyword evidence="9 11" id="KW-0408">Iron</keyword>
<evidence type="ECO:0000256" key="6">
    <source>
        <dbReference type="ARBA" id="ARBA00022827"/>
    </source>
</evidence>
<comment type="function">
    <text evidence="11">Responsible for channeling the electrons from the oxidation of dihydroorotate from the FMN redox center in the PyrD type B subunit to the ultimate electron acceptor NAD(+).</text>
</comment>
<dbReference type="PROSITE" id="PS51384">
    <property type="entry name" value="FAD_FR"/>
    <property type="match status" value="1"/>
</dbReference>
<comment type="cofactor">
    <cofactor evidence="11">
        <name>[2Fe-2S] cluster</name>
        <dbReference type="ChEBI" id="CHEBI:190135"/>
    </cofactor>
    <text evidence="11">Binds 1 [2Fe-2S] cluster per subunit.</text>
</comment>
<keyword evidence="8 11" id="KW-0249">Electron transport</keyword>
<evidence type="ECO:0000313" key="15">
    <source>
        <dbReference type="EMBL" id="RLE14169.1"/>
    </source>
</evidence>
<evidence type="ECO:0000256" key="8">
    <source>
        <dbReference type="ARBA" id="ARBA00022982"/>
    </source>
</evidence>
<dbReference type="InterPro" id="IPR019480">
    <property type="entry name" value="Dihydroorotate_DH_Fe-S-bd"/>
</dbReference>
<evidence type="ECO:0000256" key="4">
    <source>
        <dbReference type="ARBA" id="ARBA00022714"/>
    </source>
</evidence>
<dbReference type="AlphaFoldDB" id="A0A662DJ64"/>
<dbReference type="GO" id="GO:0046872">
    <property type="term" value="F:metal ion binding"/>
    <property type="evidence" value="ECO:0007669"/>
    <property type="project" value="UniProtKB-KW"/>
</dbReference>
<comment type="similarity">
    <text evidence="1 11">Belongs to the PyrK family.</text>
</comment>
<accession>A0A662DJ64</accession>
<comment type="caution">
    <text evidence="11">Lacks conserved residue(s) required for the propagation of feature annotation.</text>
</comment>
<feature type="domain" description="FAD-binding FR-type" evidence="14">
    <location>
        <begin position="12"/>
        <end position="110"/>
    </location>
</feature>
<keyword evidence="6 11" id="KW-0274">FAD</keyword>
<dbReference type="Pfam" id="PF10418">
    <property type="entry name" value="DHODB_Fe-S_bind"/>
    <property type="match status" value="1"/>
</dbReference>
<feature type="binding site" evidence="11 13">
    <location>
        <position position="238"/>
    </location>
    <ligand>
        <name>[2Fe-2S] cluster</name>
        <dbReference type="ChEBI" id="CHEBI:190135"/>
    </ligand>
</feature>
<gene>
    <name evidence="11" type="primary">pyrK</name>
    <name evidence="15" type="ORF">DRJ04_02915</name>
</gene>
<keyword evidence="5 11" id="KW-0479">Metal-binding</keyword>
<evidence type="ECO:0000256" key="1">
    <source>
        <dbReference type="ARBA" id="ARBA00006422"/>
    </source>
</evidence>
<proteinExistence type="inferred from homology"/>
<dbReference type="Gene3D" id="3.40.50.80">
    <property type="entry name" value="Nucleotide-binding domain of ferredoxin-NADP reductase (FNR) module"/>
    <property type="match status" value="1"/>
</dbReference>
<protein>
    <recommendedName>
        <fullName evidence="11">Dihydroorotate dehydrogenase B (NAD(+)), electron transfer subunit</fullName>
    </recommendedName>
    <alternativeName>
        <fullName evidence="11">Dihydroorotate oxidase B, electron transfer subunit</fullName>
    </alternativeName>
</protein>
<comment type="cofactor">
    <cofactor evidence="13">
        <name>[2Fe-2S] cluster</name>
        <dbReference type="ChEBI" id="CHEBI:190135"/>
    </cofactor>
    <text evidence="13">Binds 1 [2Fe-2S] cluster per subunit.</text>
</comment>
<dbReference type="InterPro" id="IPR001433">
    <property type="entry name" value="OxRdtase_FAD/NAD-bd"/>
</dbReference>
<dbReference type="UniPathway" id="UPA00070">
    <property type="reaction ID" value="UER00945"/>
</dbReference>
<dbReference type="PANTHER" id="PTHR43513:SF3">
    <property type="entry name" value="DIHYDROOROTATE DEHYDROGENASE B (NAD(+)), ELECTRON TRANSFER SUBUNIT-RELATED"/>
    <property type="match status" value="1"/>
</dbReference>
<evidence type="ECO:0000256" key="3">
    <source>
        <dbReference type="ARBA" id="ARBA00022630"/>
    </source>
</evidence>
<dbReference type="EMBL" id="QMQA01000057">
    <property type="protein sequence ID" value="RLE14169.1"/>
    <property type="molecule type" value="Genomic_DNA"/>
</dbReference>
<dbReference type="InterPro" id="IPR023455">
    <property type="entry name" value="Dihydroorotate_DHASE_ETsu"/>
</dbReference>
<comment type="cofactor">
    <cofactor evidence="11 12">
        <name>FAD</name>
        <dbReference type="ChEBI" id="CHEBI:57692"/>
    </cofactor>
    <text evidence="11 12">Binds 1 FAD per subunit.</text>
</comment>
<dbReference type="InterPro" id="IPR039261">
    <property type="entry name" value="FNR_nucleotide-bd"/>
</dbReference>
<reference evidence="15 16" key="1">
    <citation type="submission" date="2018-06" db="EMBL/GenBank/DDBJ databases">
        <title>Extensive metabolic versatility and redundancy in microbially diverse, dynamic hydrothermal sediments.</title>
        <authorList>
            <person name="Dombrowski N."/>
            <person name="Teske A."/>
            <person name="Baker B.J."/>
        </authorList>
    </citation>
    <scope>NUCLEOTIDE SEQUENCE [LARGE SCALE GENOMIC DNA]</scope>
    <source>
        <strain evidence="15">B3_G15</strain>
    </source>
</reference>
<keyword evidence="2 11" id="KW-0813">Transport</keyword>
<dbReference type="Gene3D" id="2.10.240.10">
    <property type="entry name" value="Dihydroorotate dehydrogenase, electron transfer subunit"/>
    <property type="match status" value="1"/>
</dbReference>
<dbReference type="Proteomes" id="UP000280417">
    <property type="component" value="Unassembled WGS sequence"/>
</dbReference>
<comment type="caution">
    <text evidence="15">The sequence shown here is derived from an EMBL/GenBank/DDBJ whole genome shotgun (WGS) entry which is preliminary data.</text>
</comment>
<feature type="binding site" evidence="11 13">
    <location>
        <position position="258"/>
    </location>
    <ligand>
        <name>[2Fe-2S] cluster</name>
        <dbReference type="ChEBI" id="CHEBI:190135"/>
    </ligand>
</feature>
<evidence type="ECO:0000259" key="14">
    <source>
        <dbReference type="PROSITE" id="PS51384"/>
    </source>
</evidence>
<evidence type="ECO:0000256" key="2">
    <source>
        <dbReference type="ARBA" id="ARBA00022448"/>
    </source>
</evidence>
<evidence type="ECO:0000256" key="9">
    <source>
        <dbReference type="ARBA" id="ARBA00023004"/>
    </source>
</evidence>
<name>A0A662DJ64_UNCAE</name>
<dbReference type="InterPro" id="IPR037117">
    <property type="entry name" value="Dihydroorotate_DH_ele_sf"/>
</dbReference>
<keyword evidence="4 11" id="KW-0001">2Fe-2S</keyword>
<dbReference type="Pfam" id="PF00175">
    <property type="entry name" value="NAD_binding_1"/>
    <property type="match status" value="1"/>
</dbReference>
<comment type="pathway">
    <text evidence="11">Pyrimidine metabolism; UMP biosynthesis via de novo pathway; orotate from (S)-dihydroorotate (NAD(+) route): step 1/1.</text>
</comment>
<evidence type="ECO:0000256" key="12">
    <source>
        <dbReference type="PIRSR" id="PIRSR006816-1"/>
    </source>
</evidence>
<dbReference type="GO" id="GO:0050660">
    <property type="term" value="F:flavin adenine dinucleotide binding"/>
    <property type="evidence" value="ECO:0007669"/>
    <property type="project" value="InterPro"/>
</dbReference>
<dbReference type="GO" id="GO:0051537">
    <property type="term" value="F:2 iron, 2 sulfur cluster binding"/>
    <property type="evidence" value="ECO:0007669"/>
    <property type="project" value="UniProtKB-KW"/>
</dbReference>
<dbReference type="GO" id="GO:0044205">
    <property type="term" value="P:'de novo' UMP biosynthetic process"/>
    <property type="evidence" value="ECO:0007669"/>
    <property type="project" value="UniProtKB-UniRule"/>
</dbReference>
<dbReference type="InterPro" id="IPR012165">
    <property type="entry name" value="Cyt_c3_hydrogenase_gsu"/>
</dbReference>
<dbReference type="Gene3D" id="2.40.30.10">
    <property type="entry name" value="Translation factors"/>
    <property type="match status" value="1"/>
</dbReference>
<evidence type="ECO:0000256" key="10">
    <source>
        <dbReference type="ARBA" id="ARBA00023014"/>
    </source>
</evidence>
<feature type="binding site" evidence="11 13">
    <location>
        <position position="243"/>
    </location>
    <ligand>
        <name>[2Fe-2S] cluster</name>
        <dbReference type="ChEBI" id="CHEBI:190135"/>
    </ligand>
</feature>
<feature type="binding site" evidence="11 13">
    <location>
        <position position="246"/>
    </location>
    <ligand>
        <name>[2Fe-2S] cluster</name>
        <dbReference type="ChEBI" id="CHEBI:190135"/>
    </ligand>
</feature>
<organism evidence="15 16">
    <name type="scientific">Aerophobetes bacterium</name>
    <dbReference type="NCBI Taxonomy" id="2030807"/>
    <lineage>
        <taxon>Bacteria</taxon>
        <taxon>Candidatus Aerophobota</taxon>
    </lineage>
</organism>
<dbReference type="SUPFAM" id="SSF63380">
    <property type="entry name" value="Riboflavin synthase domain-like"/>
    <property type="match status" value="1"/>
</dbReference>
<evidence type="ECO:0000256" key="11">
    <source>
        <dbReference type="HAMAP-Rule" id="MF_01211"/>
    </source>
</evidence>
<sequence>MLRERQKLCSFPQRVRAEVVSNRYVKANCYKLVLKPEFPFSNAEPGQFIHIRVKDDFSPLLRRPFSISGARSEGIEIIYKVVGKGTKILSEVKKGDRLDILGPCGKGFSILEGAEKHLLIGGGIGCAPLVFLTHKITEKVKNKTSILVFLGFKKAEDIICQEEFKGKNIILHIATEDGSYGYNGLVSSLVEDYLRKLPSLSRLKIYACGPREMLKTVARLSFDYSIPSEVLMEEIIGCGVGACRGCVVRGTTGYLRVCQEGPVFDVKDILWT</sequence>
<keyword evidence="7 11" id="KW-0665">Pyrimidine biosynthesis</keyword>
<keyword evidence="3 11" id="KW-0285">Flavoprotein</keyword>